<keyword evidence="3" id="KW-0963">Cytoplasm</keyword>
<evidence type="ECO:0000256" key="7">
    <source>
        <dbReference type="SAM" id="MobiDB-lite"/>
    </source>
</evidence>
<dbReference type="PROSITE" id="PS50908">
    <property type="entry name" value="RWD"/>
    <property type="match status" value="1"/>
</dbReference>
<comment type="subcellular location">
    <subcellularLocation>
        <location evidence="1">Cytoplasm</location>
    </subcellularLocation>
</comment>
<evidence type="ECO:0000256" key="5">
    <source>
        <dbReference type="ARBA" id="ARBA00022845"/>
    </source>
</evidence>
<dbReference type="InterPro" id="IPR006575">
    <property type="entry name" value="RWD_dom"/>
</dbReference>
<evidence type="ECO:0000256" key="6">
    <source>
        <dbReference type="ARBA" id="ARBA00023016"/>
    </source>
</evidence>
<evidence type="ECO:0000256" key="2">
    <source>
        <dbReference type="ARBA" id="ARBA00007665"/>
    </source>
</evidence>
<dbReference type="InterPro" id="IPR020568">
    <property type="entry name" value="Ribosomal_Su5_D2-typ_SF"/>
</dbReference>
<dbReference type="InterPro" id="IPR016135">
    <property type="entry name" value="UBQ-conjugating_enzyme/RWD"/>
</dbReference>
<proteinExistence type="inferred from homology"/>
<keyword evidence="6" id="KW-0346">Stress response</keyword>
<feature type="compositionally biased region" description="Basic and acidic residues" evidence="7">
    <location>
        <begin position="114"/>
        <end position="133"/>
    </location>
</feature>
<dbReference type="InterPro" id="IPR020569">
    <property type="entry name" value="UPF0029_Impact_CS"/>
</dbReference>
<feature type="domain" description="RWD" evidence="8">
    <location>
        <begin position="9"/>
        <end position="113"/>
    </location>
</feature>
<dbReference type="Gene3D" id="3.30.230.30">
    <property type="entry name" value="Impact, N-terminal domain"/>
    <property type="match status" value="1"/>
</dbReference>
<name>A0AAN8EB31_9EURO</name>
<accession>A0AAN8EB31</accession>
<sequence length="307" mass="33000">MSNNDALNDELEAVSSIYDSNVITLSEPTVTGAVSAVLTLPNIAYSFSLTFPPNYPDEPPIIAGTHHVAASAKKGEGESATSILRDVLGRLYTPGQVCLFDLVEEATPLLTAHHEAQEHHGASQDTEESRAIRSAEPPLSVTSSESPLTAASTTTASNIPPPNWVLSESSVVNKSTFVARCLAVQNLNEATSSISHLLSTNKKVASATHNITAWRIKTQRSDNAPEIVVQDCDDDRETAAGSRLLHLMQLMDVWNVVVVVTRWYGGVKLGPDRFRCINAVAREALVNGGFVKDEKDKDKGGSKKGKK</sequence>
<dbReference type="GO" id="GO:0006446">
    <property type="term" value="P:regulation of translational initiation"/>
    <property type="evidence" value="ECO:0007669"/>
    <property type="project" value="TreeGrafter"/>
</dbReference>
<dbReference type="Proteomes" id="UP001316803">
    <property type="component" value="Unassembled WGS sequence"/>
</dbReference>
<dbReference type="GO" id="GO:0005737">
    <property type="term" value="C:cytoplasm"/>
    <property type="evidence" value="ECO:0007669"/>
    <property type="project" value="UniProtKB-SubCell"/>
</dbReference>
<dbReference type="PANTHER" id="PTHR16301:SF25">
    <property type="entry name" value="PROTEIN IMPACT"/>
    <property type="match status" value="1"/>
</dbReference>
<evidence type="ECO:0000313" key="9">
    <source>
        <dbReference type="EMBL" id="KAK5951069.1"/>
    </source>
</evidence>
<dbReference type="Pfam" id="PF05773">
    <property type="entry name" value="RWD"/>
    <property type="match status" value="1"/>
</dbReference>
<evidence type="ECO:0000313" key="10">
    <source>
        <dbReference type="Proteomes" id="UP001316803"/>
    </source>
</evidence>
<organism evidence="9 10">
    <name type="scientific">Knufia fluminis</name>
    <dbReference type="NCBI Taxonomy" id="191047"/>
    <lineage>
        <taxon>Eukaryota</taxon>
        <taxon>Fungi</taxon>
        <taxon>Dikarya</taxon>
        <taxon>Ascomycota</taxon>
        <taxon>Pezizomycotina</taxon>
        <taxon>Eurotiomycetes</taxon>
        <taxon>Chaetothyriomycetidae</taxon>
        <taxon>Chaetothyriales</taxon>
        <taxon>Trichomeriaceae</taxon>
        <taxon>Knufia</taxon>
    </lineage>
</organism>
<keyword evidence="5" id="KW-0810">Translation regulation</keyword>
<dbReference type="InterPro" id="IPR023582">
    <property type="entry name" value="Impact"/>
</dbReference>
<keyword evidence="10" id="KW-1185">Reference proteome</keyword>
<dbReference type="GO" id="GO:0140469">
    <property type="term" value="P:GCN2-mediated signaling"/>
    <property type="evidence" value="ECO:0007669"/>
    <property type="project" value="TreeGrafter"/>
</dbReference>
<gene>
    <name evidence="9" type="ORF">OHC33_007822</name>
</gene>
<dbReference type="SUPFAM" id="SSF54211">
    <property type="entry name" value="Ribosomal protein S5 domain 2-like"/>
    <property type="match status" value="1"/>
</dbReference>
<evidence type="ECO:0000256" key="1">
    <source>
        <dbReference type="ARBA" id="ARBA00004496"/>
    </source>
</evidence>
<evidence type="ECO:0000256" key="4">
    <source>
        <dbReference type="ARBA" id="ARBA00022491"/>
    </source>
</evidence>
<reference evidence="9 10" key="1">
    <citation type="submission" date="2022-12" db="EMBL/GenBank/DDBJ databases">
        <title>Genomic features and morphological characterization of a novel Knufia sp. strain isolated from spacecraft assembly facility.</title>
        <authorList>
            <person name="Teixeira M."/>
            <person name="Chander A.M."/>
            <person name="Stajich J.E."/>
            <person name="Venkateswaran K."/>
        </authorList>
    </citation>
    <scope>NUCLEOTIDE SEQUENCE [LARGE SCALE GENOMIC DNA]</scope>
    <source>
        <strain evidence="9 10">FJI-L2-BK-P2</strain>
    </source>
</reference>
<comment type="similarity">
    <text evidence="2">Belongs to the IMPACT family.</text>
</comment>
<comment type="caution">
    <text evidence="9">The sequence shown here is derived from an EMBL/GenBank/DDBJ whole genome shotgun (WGS) entry which is preliminary data.</text>
</comment>
<feature type="compositionally biased region" description="Low complexity" evidence="7">
    <location>
        <begin position="142"/>
        <end position="157"/>
    </location>
</feature>
<dbReference type="Pfam" id="PF01205">
    <property type="entry name" value="Impact_N"/>
    <property type="match status" value="1"/>
</dbReference>
<dbReference type="SUPFAM" id="SSF54495">
    <property type="entry name" value="UBC-like"/>
    <property type="match status" value="1"/>
</dbReference>
<evidence type="ECO:0000256" key="3">
    <source>
        <dbReference type="ARBA" id="ARBA00022490"/>
    </source>
</evidence>
<dbReference type="EMBL" id="JAKLMC020000022">
    <property type="protein sequence ID" value="KAK5951069.1"/>
    <property type="molecule type" value="Genomic_DNA"/>
</dbReference>
<keyword evidence="4" id="KW-0678">Repressor</keyword>
<dbReference type="PROSITE" id="PS00910">
    <property type="entry name" value="UPF0029"/>
    <property type="match status" value="1"/>
</dbReference>
<feature type="region of interest" description="Disordered" evidence="7">
    <location>
        <begin position="114"/>
        <end position="162"/>
    </location>
</feature>
<dbReference type="Gene3D" id="3.10.110.10">
    <property type="entry name" value="Ubiquitin Conjugating Enzyme"/>
    <property type="match status" value="1"/>
</dbReference>
<dbReference type="AlphaFoldDB" id="A0AAN8EB31"/>
<dbReference type="PANTHER" id="PTHR16301">
    <property type="entry name" value="IMPACT-RELATED"/>
    <property type="match status" value="1"/>
</dbReference>
<dbReference type="InterPro" id="IPR036956">
    <property type="entry name" value="Impact_N_sf"/>
</dbReference>
<protein>
    <recommendedName>
        <fullName evidence="8">RWD domain-containing protein</fullName>
    </recommendedName>
</protein>
<evidence type="ECO:0000259" key="8">
    <source>
        <dbReference type="PROSITE" id="PS50908"/>
    </source>
</evidence>
<dbReference type="InterPro" id="IPR001498">
    <property type="entry name" value="Impact_N"/>
</dbReference>